<feature type="region of interest" description="Disordered" evidence="9">
    <location>
        <begin position="412"/>
        <end position="491"/>
    </location>
</feature>
<comment type="subcellular location">
    <subcellularLocation>
        <location evidence="1">Nucleus</location>
    </subcellularLocation>
</comment>
<feature type="region of interest" description="Disordered" evidence="9">
    <location>
        <begin position="185"/>
        <end position="205"/>
    </location>
</feature>
<evidence type="ECO:0000256" key="9">
    <source>
        <dbReference type="SAM" id="MobiDB-lite"/>
    </source>
</evidence>
<dbReference type="SMART" id="SM00355">
    <property type="entry name" value="ZnF_C2H2"/>
    <property type="match status" value="7"/>
</dbReference>
<evidence type="ECO:0000256" key="7">
    <source>
        <dbReference type="ARBA" id="ARBA00023242"/>
    </source>
</evidence>
<feature type="compositionally biased region" description="Low complexity" evidence="9">
    <location>
        <begin position="873"/>
        <end position="889"/>
    </location>
</feature>
<dbReference type="SUPFAM" id="SSF57667">
    <property type="entry name" value="beta-beta-alpha zinc fingers"/>
    <property type="match status" value="2"/>
</dbReference>
<feature type="region of interest" description="Disordered" evidence="9">
    <location>
        <begin position="853"/>
        <end position="889"/>
    </location>
</feature>
<dbReference type="GO" id="GO:0008270">
    <property type="term" value="F:zinc ion binding"/>
    <property type="evidence" value="ECO:0007669"/>
    <property type="project" value="UniProtKB-KW"/>
</dbReference>
<keyword evidence="12" id="KW-1185">Reference proteome</keyword>
<feature type="domain" description="C2H2-type" evidence="10">
    <location>
        <begin position="163"/>
        <end position="190"/>
    </location>
</feature>
<sequence>MDEQKDEPLVQKCAQSRSQGNYDPVTEKPSKVQLQLQYVSEVAMEIACEEVMHVVGAELELQQDGDNISQHHEGPGTWIVPKHYNLQEDSSEDEDGVPMQVLREGLGDCVCCVCGERFAFLAHLIEHFGVHRSDVRCHLCQVMFPRVISLALHLENSHSGCRLFCDGCGLTFRSAWHMNEHMEQHARRKEVPGPRTLRPSSSYQNSREVEMVEESVVENEEMNVKYLKDEEQEVEVTKVNGSIENHILDIPENRLVLRACELDHNYYCTRSLPKPMVVPVNAHNMLGSVVETSDKVTNTSSETLYVNNNKSHTRTSSKDSEPEGGQQETVKVVVLRNLPQKAGRTSASILEAAYNKVMKSQSRRVDAVEGKAAVCGSASAVLRSAPVELNIKVEDDYEDGGWDCGPIQEEVVKEEDEDSVPSSDQDDGDSLPPGDSAYTPEEDLNSDTDSTTSINYNSDTSADGLQRSRSKGRRLRARSGRQKRARSGVVQKPLAAALEPGSSVDGSICVSCGLRRDPGAAGRCGCAPLHACCLCGLAQGTEEQLLKHQAEKHPSTKYVCASCLCVFPDQNIFTKHACCSKPETPAGPPLAQDKNAGSSKNLPLMILNFVPSPSTGGPSKPPLSTRDSQCRALPALLLTNNVIVNPLQKLGALTNSSLPVLPSKPSSPSNQSVPVQVMATMSLNSEQKVTGLVLKGAQGPGMSVSTVSQAETGQLNVVMHPQTKAERAAPSAADVKPAKMVIQGVVMSQHQLGSAGQPACVPVRMPSLMASLLGPSAASSPAQPQQSRVALRIPTYPCSSTKVSVSFSPTPVQFPAPTIASANGPKTLPPRNQLSAGRVRPMTLRLPAPGLIPGPVPGPTLGPAPLPGPALGPVPAGALGPTSASSPAPIPLSSIASTPAQFPPTCLQSPAGCSPTPRSQPPSQGPLKIVAMFVNQSQELALQKRLRQSWSSKAVFPCRQCGAISRQPSLGVRHRYKHRGPRQHRCQCGRAFQRRLHLLRHQVQHAEAVRYVCAACGRTFQGTHRLGRHRSDAIAKAGPGQPRTEKECRNLFHCVCGQAFARPAALLWHMLKNSKSRKKRLKKFLI</sequence>
<dbReference type="PROSITE" id="PS50157">
    <property type="entry name" value="ZINC_FINGER_C2H2_2"/>
    <property type="match status" value="4"/>
</dbReference>
<feature type="compositionally biased region" description="Acidic residues" evidence="9">
    <location>
        <begin position="412"/>
        <end position="429"/>
    </location>
</feature>
<evidence type="ECO:0000259" key="10">
    <source>
        <dbReference type="PROSITE" id="PS50157"/>
    </source>
</evidence>
<dbReference type="PANTHER" id="PTHR24404:SF114">
    <property type="entry name" value="KLUMPFUSS, ISOFORM B-RELATED"/>
    <property type="match status" value="1"/>
</dbReference>
<keyword evidence="2" id="KW-0479">Metal-binding</keyword>
<dbReference type="GO" id="GO:0005634">
    <property type="term" value="C:nucleus"/>
    <property type="evidence" value="ECO:0007669"/>
    <property type="project" value="UniProtKB-SubCell"/>
</dbReference>
<dbReference type="GO" id="GO:0006357">
    <property type="term" value="P:regulation of transcription by RNA polymerase II"/>
    <property type="evidence" value="ECO:0007669"/>
    <property type="project" value="TreeGrafter"/>
</dbReference>
<evidence type="ECO:0000313" key="11">
    <source>
        <dbReference type="EMBL" id="KAK1795448.1"/>
    </source>
</evidence>
<proteinExistence type="predicted"/>
<evidence type="ECO:0000256" key="6">
    <source>
        <dbReference type="ARBA" id="ARBA00023125"/>
    </source>
</evidence>
<feature type="compositionally biased region" description="Polar residues" evidence="9">
    <location>
        <begin position="447"/>
        <end position="463"/>
    </location>
</feature>
<evidence type="ECO:0000313" key="12">
    <source>
        <dbReference type="Proteomes" id="UP001239994"/>
    </source>
</evidence>
<evidence type="ECO:0000256" key="3">
    <source>
        <dbReference type="ARBA" id="ARBA00022737"/>
    </source>
</evidence>
<dbReference type="InterPro" id="IPR050589">
    <property type="entry name" value="Ikaros_C2H2-ZF"/>
</dbReference>
<reference evidence="11" key="1">
    <citation type="submission" date="2023-03" db="EMBL/GenBank/DDBJ databases">
        <title>Electrophorus voltai genome.</title>
        <authorList>
            <person name="Bian C."/>
        </authorList>
    </citation>
    <scope>NUCLEOTIDE SEQUENCE</scope>
    <source>
        <strain evidence="11">CB-2022</strain>
        <tissue evidence="11">Muscle</tissue>
    </source>
</reference>
<keyword evidence="3" id="KW-0677">Repeat</keyword>
<name>A0AAD8Z9A4_9TELE</name>
<protein>
    <recommendedName>
        <fullName evidence="10">C2H2-type domain-containing protein</fullName>
    </recommendedName>
</protein>
<dbReference type="AlphaFoldDB" id="A0AAD8Z9A4"/>
<keyword evidence="5" id="KW-0862">Zinc</keyword>
<keyword evidence="4 8" id="KW-0863">Zinc-finger</keyword>
<evidence type="ECO:0000256" key="4">
    <source>
        <dbReference type="ARBA" id="ARBA00022771"/>
    </source>
</evidence>
<feature type="compositionally biased region" description="Polar residues" evidence="9">
    <location>
        <begin position="299"/>
        <end position="310"/>
    </location>
</feature>
<feature type="domain" description="C2H2-type" evidence="10">
    <location>
        <begin position="135"/>
        <end position="163"/>
    </location>
</feature>
<dbReference type="GO" id="GO:0000978">
    <property type="term" value="F:RNA polymerase II cis-regulatory region sequence-specific DNA binding"/>
    <property type="evidence" value="ECO:0007669"/>
    <property type="project" value="TreeGrafter"/>
</dbReference>
<dbReference type="Proteomes" id="UP001239994">
    <property type="component" value="Unassembled WGS sequence"/>
</dbReference>
<dbReference type="EMBL" id="JAROKS010000016">
    <property type="protein sequence ID" value="KAK1795448.1"/>
    <property type="molecule type" value="Genomic_DNA"/>
</dbReference>
<dbReference type="InterPro" id="IPR013087">
    <property type="entry name" value="Znf_C2H2_type"/>
</dbReference>
<evidence type="ECO:0000256" key="2">
    <source>
        <dbReference type="ARBA" id="ARBA00022723"/>
    </source>
</evidence>
<evidence type="ECO:0000256" key="8">
    <source>
        <dbReference type="PROSITE-ProRule" id="PRU00042"/>
    </source>
</evidence>
<evidence type="ECO:0000256" key="1">
    <source>
        <dbReference type="ARBA" id="ARBA00004123"/>
    </source>
</evidence>
<dbReference type="PROSITE" id="PS00028">
    <property type="entry name" value="ZINC_FINGER_C2H2_1"/>
    <property type="match status" value="3"/>
</dbReference>
<dbReference type="Gene3D" id="3.30.160.60">
    <property type="entry name" value="Classic Zinc Finger"/>
    <property type="match status" value="2"/>
</dbReference>
<organism evidence="11 12">
    <name type="scientific">Electrophorus voltai</name>
    <dbReference type="NCBI Taxonomy" id="2609070"/>
    <lineage>
        <taxon>Eukaryota</taxon>
        <taxon>Metazoa</taxon>
        <taxon>Chordata</taxon>
        <taxon>Craniata</taxon>
        <taxon>Vertebrata</taxon>
        <taxon>Euteleostomi</taxon>
        <taxon>Actinopterygii</taxon>
        <taxon>Neopterygii</taxon>
        <taxon>Teleostei</taxon>
        <taxon>Ostariophysi</taxon>
        <taxon>Gymnotiformes</taxon>
        <taxon>Gymnotoidei</taxon>
        <taxon>Gymnotidae</taxon>
        <taxon>Electrophorus</taxon>
    </lineage>
</organism>
<accession>A0AAD8Z9A4</accession>
<feature type="region of interest" description="Disordered" evidence="9">
    <location>
        <begin position="299"/>
        <end position="329"/>
    </location>
</feature>
<comment type="caution">
    <text evidence="11">The sequence shown here is derived from an EMBL/GenBank/DDBJ whole genome shotgun (WGS) entry which is preliminary data.</text>
</comment>
<keyword evidence="6" id="KW-0238">DNA-binding</keyword>
<feature type="compositionally biased region" description="Pro residues" evidence="9">
    <location>
        <begin position="853"/>
        <end position="872"/>
    </location>
</feature>
<feature type="domain" description="C2H2-type" evidence="10">
    <location>
        <begin position="956"/>
        <end position="983"/>
    </location>
</feature>
<evidence type="ECO:0000256" key="5">
    <source>
        <dbReference type="ARBA" id="ARBA00022833"/>
    </source>
</evidence>
<dbReference type="InterPro" id="IPR036236">
    <property type="entry name" value="Znf_C2H2_sf"/>
</dbReference>
<gene>
    <name evidence="11" type="ORF">P4O66_010614</name>
</gene>
<keyword evidence="7" id="KW-0539">Nucleus</keyword>
<feature type="domain" description="C2H2-type" evidence="10">
    <location>
        <begin position="1011"/>
        <end position="1039"/>
    </location>
</feature>
<feature type="region of interest" description="Disordered" evidence="9">
    <location>
        <begin position="1"/>
        <end position="26"/>
    </location>
</feature>
<dbReference type="PANTHER" id="PTHR24404">
    <property type="entry name" value="ZINC FINGER PROTEIN"/>
    <property type="match status" value="1"/>
</dbReference>
<feature type="compositionally biased region" description="Basic residues" evidence="9">
    <location>
        <begin position="468"/>
        <end position="486"/>
    </location>
</feature>
<dbReference type="GO" id="GO:0003700">
    <property type="term" value="F:DNA-binding transcription factor activity"/>
    <property type="evidence" value="ECO:0007669"/>
    <property type="project" value="TreeGrafter"/>
</dbReference>